<proteinExistence type="predicted"/>
<dbReference type="PROSITE" id="PS50943">
    <property type="entry name" value="HTH_CROC1"/>
    <property type="match status" value="1"/>
</dbReference>
<dbReference type="SMART" id="SM00530">
    <property type="entry name" value="HTH_XRE"/>
    <property type="match status" value="1"/>
</dbReference>
<reference evidence="3" key="1">
    <citation type="journal article" date="2021" name="Curr. Microbiol.">
        <title>Complete genome of nocamycin-producing strain Saccharothrix syringae NRRL B-16468 reveals the biosynthetic potential for secondary metabolites.</title>
        <authorList>
            <person name="Mo X."/>
            <person name="Yang S."/>
        </authorList>
    </citation>
    <scope>NUCLEOTIDE SEQUENCE [LARGE SCALE GENOMIC DNA]</scope>
    <source>
        <strain evidence="3">ATCC 51364 / DSM 43886 / JCM 6844 / KCTC 9398 / NBRC 14523 / NRRL B-16468 / INA 2240</strain>
    </source>
</reference>
<evidence type="ECO:0000313" key="2">
    <source>
        <dbReference type="EMBL" id="QFZ17406.1"/>
    </source>
</evidence>
<dbReference type="Proteomes" id="UP000325787">
    <property type="component" value="Chromosome"/>
</dbReference>
<dbReference type="EMBL" id="CP034550">
    <property type="protein sequence ID" value="QFZ17406.1"/>
    <property type="molecule type" value="Genomic_DNA"/>
</dbReference>
<dbReference type="InterPro" id="IPR010982">
    <property type="entry name" value="Lambda_DNA-bd_dom_sf"/>
</dbReference>
<dbReference type="SUPFAM" id="SSF47413">
    <property type="entry name" value="lambda repressor-like DNA-binding domains"/>
    <property type="match status" value="1"/>
</dbReference>
<sequence>MRCATVWYGREREERAVSQVPEVDGLRLRAAREYAGFSLTRMAQATNYSKSYLGLVETGVNPVTLEVVAAYERALGIGMYRPDINHPRLKKIEGPEHLQRIREAVEAGDPDIFAQGPTSSSIDAAVAPVVGPGAIGNFRRWAVSGKTSTLRANAVSILGFLPGRENADIVVRVLETDATVRRLCLASEVSRLTQCGWDVALAVADDPTTAPEPRRLAAKLAKEAVDPKDTESRWCAGYLLQRLAPVLGSGS</sequence>
<evidence type="ECO:0000313" key="3">
    <source>
        <dbReference type="Proteomes" id="UP000325787"/>
    </source>
</evidence>
<name>A0A5Q0GTJ1_SACSY</name>
<dbReference type="CDD" id="cd00093">
    <property type="entry name" value="HTH_XRE"/>
    <property type="match status" value="1"/>
</dbReference>
<keyword evidence="3" id="KW-1185">Reference proteome</keyword>
<dbReference type="GO" id="GO:0003677">
    <property type="term" value="F:DNA binding"/>
    <property type="evidence" value="ECO:0007669"/>
    <property type="project" value="InterPro"/>
</dbReference>
<dbReference type="OrthoDB" id="3213425at2"/>
<gene>
    <name evidence="2" type="ORF">EKG83_07890</name>
</gene>
<dbReference type="InterPro" id="IPR001387">
    <property type="entry name" value="Cro/C1-type_HTH"/>
</dbReference>
<accession>A0A5Q0GTJ1</accession>
<dbReference type="Gene3D" id="1.10.260.40">
    <property type="entry name" value="lambda repressor-like DNA-binding domains"/>
    <property type="match status" value="1"/>
</dbReference>
<protein>
    <submittedName>
        <fullName evidence="2">XRE family transcriptional regulator</fullName>
    </submittedName>
</protein>
<dbReference type="AlphaFoldDB" id="A0A5Q0GTJ1"/>
<evidence type="ECO:0000259" key="1">
    <source>
        <dbReference type="PROSITE" id="PS50943"/>
    </source>
</evidence>
<dbReference type="Pfam" id="PF13560">
    <property type="entry name" value="HTH_31"/>
    <property type="match status" value="1"/>
</dbReference>
<organism evidence="2 3">
    <name type="scientific">Saccharothrix syringae</name>
    <name type="common">Nocardiopsis syringae</name>
    <dbReference type="NCBI Taxonomy" id="103733"/>
    <lineage>
        <taxon>Bacteria</taxon>
        <taxon>Bacillati</taxon>
        <taxon>Actinomycetota</taxon>
        <taxon>Actinomycetes</taxon>
        <taxon>Pseudonocardiales</taxon>
        <taxon>Pseudonocardiaceae</taxon>
        <taxon>Saccharothrix</taxon>
    </lineage>
</organism>
<dbReference type="KEGG" id="ssyi:EKG83_07890"/>
<feature type="domain" description="HTH cro/C1-type" evidence="1">
    <location>
        <begin position="28"/>
        <end position="77"/>
    </location>
</feature>